<organism evidence="2">
    <name type="scientific">Manihot esculenta</name>
    <name type="common">Cassava</name>
    <name type="synonym">Jatropha manihot</name>
    <dbReference type="NCBI Taxonomy" id="3983"/>
    <lineage>
        <taxon>Eukaryota</taxon>
        <taxon>Viridiplantae</taxon>
        <taxon>Streptophyta</taxon>
        <taxon>Embryophyta</taxon>
        <taxon>Tracheophyta</taxon>
        <taxon>Spermatophyta</taxon>
        <taxon>Magnoliopsida</taxon>
        <taxon>eudicotyledons</taxon>
        <taxon>Gunneridae</taxon>
        <taxon>Pentapetalae</taxon>
        <taxon>rosids</taxon>
        <taxon>fabids</taxon>
        <taxon>Malpighiales</taxon>
        <taxon>Euphorbiaceae</taxon>
        <taxon>Crotonoideae</taxon>
        <taxon>Manihoteae</taxon>
        <taxon>Manihot</taxon>
    </lineage>
</organism>
<keyword evidence="1" id="KW-0472">Membrane</keyword>
<keyword evidence="1" id="KW-1133">Transmembrane helix</keyword>
<evidence type="ECO:0000256" key="1">
    <source>
        <dbReference type="SAM" id="Phobius"/>
    </source>
</evidence>
<proteinExistence type="predicted"/>
<dbReference type="EMBL" id="CM004404">
    <property type="protein sequence ID" value="OAY23686.1"/>
    <property type="molecule type" value="Genomic_DNA"/>
</dbReference>
<protein>
    <submittedName>
        <fullName evidence="2">Uncharacterized protein</fullName>
    </submittedName>
</protein>
<accession>A0A2C9U262</accession>
<evidence type="ECO:0000313" key="2">
    <source>
        <dbReference type="EMBL" id="OAY23686.1"/>
    </source>
</evidence>
<dbReference type="AlphaFoldDB" id="A0A2C9U262"/>
<reference evidence="2" key="1">
    <citation type="submission" date="2016-02" db="EMBL/GenBank/DDBJ databases">
        <title>WGS assembly of Manihot esculenta.</title>
        <authorList>
            <person name="Bredeson J.V."/>
            <person name="Prochnik S.E."/>
            <person name="Lyons J.B."/>
            <person name="Schmutz J."/>
            <person name="Grimwood J."/>
            <person name="Vrebalov J."/>
            <person name="Bart R.S."/>
            <person name="Amuge T."/>
            <person name="Ferguson M.E."/>
            <person name="Green R."/>
            <person name="Putnam N."/>
            <person name="Stites J."/>
            <person name="Rounsley S."/>
            <person name="Rokhsar D.S."/>
        </authorList>
    </citation>
    <scope>NUCLEOTIDE SEQUENCE [LARGE SCALE GENOMIC DNA]</scope>
    <source>
        <tissue evidence="2">Leaf</tissue>
    </source>
</reference>
<feature type="transmembrane region" description="Helical" evidence="1">
    <location>
        <begin position="20"/>
        <end position="41"/>
    </location>
</feature>
<gene>
    <name evidence="2" type="ORF">MANES_18G098900</name>
</gene>
<sequence>MLHLPFSAVCFKVKERENMFLLYIMCKLLEVHWCFVGMFLFKSLFDKVVLYMHRDRDRDRDRDPYFFGR</sequence>
<name>A0A2C9U262_MANES</name>
<keyword evidence="1" id="KW-0812">Transmembrane</keyword>